<gene>
    <name evidence="3" type="ORF">WKW82_26310</name>
</gene>
<evidence type="ECO:0000256" key="1">
    <source>
        <dbReference type="SAM" id="Coils"/>
    </source>
</evidence>
<dbReference type="Proteomes" id="UP001385892">
    <property type="component" value="Unassembled WGS sequence"/>
</dbReference>
<dbReference type="EMBL" id="JBBKZT010000013">
    <property type="protein sequence ID" value="MEJ8850183.1"/>
    <property type="molecule type" value="Genomic_DNA"/>
</dbReference>
<dbReference type="RefSeq" id="WP_340345425.1">
    <property type="nucleotide sequence ID" value="NZ_JBBKZT010000013.1"/>
</dbReference>
<evidence type="ECO:0000256" key="2">
    <source>
        <dbReference type="SAM" id="MobiDB-lite"/>
    </source>
</evidence>
<comment type="caution">
    <text evidence="3">The sequence shown here is derived from an EMBL/GenBank/DDBJ whole genome shotgun (WGS) entry which is preliminary data.</text>
</comment>
<evidence type="ECO:0000313" key="4">
    <source>
        <dbReference type="Proteomes" id="UP001385892"/>
    </source>
</evidence>
<feature type="region of interest" description="Disordered" evidence="2">
    <location>
        <begin position="64"/>
        <end position="93"/>
    </location>
</feature>
<feature type="coiled-coil region" evidence="1">
    <location>
        <begin position="6"/>
        <end position="33"/>
    </location>
</feature>
<organism evidence="3 4">
    <name type="scientific">Variovorax rhizosphaerae</name>
    <dbReference type="NCBI Taxonomy" id="1836200"/>
    <lineage>
        <taxon>Bacteria</taxon>
        <taxon>Pseudomonadati</taxon>
        <taxon>Pseudomonadota</taxon>
        <taxon>Betaproteobacteria</taxon>
        <taxon>Burkholderiales</taxon>
        <taxon>Comamonadaceae</taxon>
        <taxon>Variovorax</taxon>
    </lineage>
</organism>
<name>A0ABU8WRN7_9BURK</name>
<protein>
    <submittedName>
        <fullName evidence="3">H-NS histone family protein</fullName>
    </submittedName>
</protein>
<accession>A0ABU8WRN7</accession>
<keyword evidence="1" id="KW-0175">Coiled coil</keyword>
<proteinExistence type="predicted"/>
<keyword evidence="4" id="KW-1185">Reference proteome</keyword>
<sequence length="113" mass="12177">MATLSLAEIDAQIKEHEGRIAQLRATAAKQRKEEIGGVVQELRRRIAEYGISAKELGLTGKSVLPRRRTGTAGATAKGPTYTGPNGETWVGGSRGRKPLWLAEQLAKVKVPSE</sequence>
<feature type="compositionally biased region" description="Low complexity" evidence="2">
    <location>
        <begin position="70"/>
        <end position="84"/>
    </location>
</feature>
<dbReference type="Gene3D" id="4.10.430.10">
    <property type="entry name" value="Histone-like protein H-NS, C-terminal domain"/>
    <property type="match status" value="1"/>
</dbReference>
<reference evidence="3 4" key="1">
    <citation type="submission" date="2024-03" db="EMBL/GenBank/DDBJ databases">
        <title>Novel species of the genus Variovorax.</title>
        <authorList>
            <person name="Liu Q."/>
            <person name="Xin Y.-H."/>
        </authorList>
    </citation>
    <scope>NUCLEOTIDE SEQUENCE [LARGE SCALE GENOMIC DNA]</scope>
    <source>
        <strain evidence="3 4">KACC 18900</strain>
    </source>
</reference>
<dbReference type="InterPro" id="IPR037150">
    <property type="entry name" value="H-NS_C_dom_sf"/>
</dbReference>
<evidence type="ECO:0000313" key="3">
    <source>
        <dbReference type="EMBL" id="MEJ8850183.1"/>
    </source>
</evidence>